<evidence type="ECO:0000256" key="2">
    <source>
        <dbReference type="ARBA" id="ARBA00007931"/>
    </source>
</evidence>
<feature type="region of interest" description="Disordered" evidence="15">
    <location>
        <begin position="371"/>
        <end position="413"/>
    </location>
</feature>
<protein>
    <recommendedName>
        <fullName evidence="14">Zinc metalloprotease</fullName>
    </recommendedName>
</protein>
<evidence type="ECO:0000256" key="15">
    <source>
        <dbReference type="SAM" id="MobiDB-lite"/>
    </source>
</evidence>
<evidence type="ECO:0000256" key="13">
    <source>
        <dbReference type="ARBA" id="ARBA00023136"/>
    </source>
</evidence>
<keyword evidence="13 14" id="KW-0472">Membrane</keyword>
<dbReference type="RefSeq" id="WP_377287554.1">
    <property type="nucleotide sequence ID" value="NZ_JBHSBM010000016.1"/>
</dbReference>
<evidence type="ECO:0000256" key="8">
    <source>
        <dbReference type="ARBA" id="ARBA00022801"/>
    </source>
</evidence>
<feature type="domain" description="Peptidase M50" evidence="16">
    <location>
        <begin position="139"/>
        <end position="189"/>
    </location>
</feature>
<keyword evidence="18" id="KW-1185">Reference proteome</keyword>
<evidence type="ECO:0000256" key="12">
    <source>
        <dbReference type="ARBA" id="ARBA00023122"/>
    </source>
</evidence>
<dbReference type="PANTHER" id="PTHR39188">
    <property type="entry name" value="MEMBRANE-ASSOCIATED ZINC METALLOPROTEASE M50B"/>
    <property type="match status" value="1"/>
</dbReference>
<feature type="transmembrane region" description="Helical" evidence="14">
    <location>
        <begin position="185"/>
        <end position="207"/>
    </location>
</feature>
<evidence type="ECO:0000256" key="6">
    <source>
        <dbReference type="ARBA" id="ARBA00022723"/>
    </source>
</evidence>
<comment type="caution">
    <text evidence="17">The sequence shown here is derived from an EMBL/GenBank/DDBJ whole genome shotgun (WGS) entry which is preliminary data.</text>
</comment>
<evidence type="ECO:0000313" key="18">
    <source>
        <dbReference type="Proteomes" id="UP001595850"/>
    </source>
</evidence>
<feature type="transmembrane region" description="Helical" evidence="14">
    <location>
        <begin position="12"/>
        <end position="37"/>
    </location>
</feature>
<comment type="subcellular location">
    <subcellularLocation>
        <location evidence="1 14">Cell membrane</location>
        <topology evidence="1 14">Multi-pass membrane protein</topology>
    </subcellularLocation>
</comment>
<dbReference type="SUPFAM" id="SSF54631">
    <property type="entry name" value="CBS-domain pair"/>
    <property type="match status" value="1"/>
</dbReference>
<feature type="compositionally biased region" description="Gly residues" evidence="15">
    <location>
        <begin position="401"/>
        <end position="413"/>
    </location>
</feature>
<dbReference type="CDD" id="cd06164">
    <property type="entry name" value="S2P-M50_SpoIVFB_CBS"/>
    <property type="match status" value="1"/>
</dbReference>
<accession>A0ABV8I8L1</accession>
<keyword evidence="5 14" id="KW-0812">Transmembrane</keyword>
<keyword evidence="9 14" id="KW-0862">Zinc</keyword>
<dbReference type="GO" id="GO:0008233">
    <property type="term" value="F:peptidase activity"/>
    <property type="evidence" value="ECO:0007669"/>
    <property type="project" value="UniProtKB-KW"/>
</dbReference>
<evidence type="ECO:0000256" key="11">
    <source>
        <dbReference type="ARBA" id="ARBA00023049"/>
    </source>
</evidence>
<comment type="similarity">
    <text evidence="2 14">Belongs to the peptidase M50B family.</text>
</comment>
<organism evidence="17 18">
    <name type="scientific">Planomonospora corallina</name>
    <dbReference type="NCBI Taxonomy" id="1806052"/>
    <lineage>
        <taxon>Bacteria</taxon>
        <taxon>Bacillati</taxon>
        <taxon>Actinomycetota</taxon>
        <taxon>Actinomycetes</taxon>
        <taxon>Streptosporangiales</taxon>
        <taxon>Streptosporangiaceae</taxon>
        <taxon>Planomonospora</taxon>
    </lineage>
</organism>
<evidence type="ECO:0000256" key="10">
    <source>
        <dbReference type="ARBA" id="ARBA00022989"/>
    </source>
</evidence>
<dbReference type="EMBL" id="JBHSBM010000016">
    <property type="protein sequence ID" value="MFC4059244.1"/>
    <property type="molecule type" value="Genomic_DNA"/>
</dbReference>
<proteinExistence type="inferred from homology"/>
<dbReference type="PANTHER" id="PTHR39188:SF3">
    <property type="entry name" value="STAGE IV SPORULATION PROTEIN FB"/>
    <property type="match status" value="1"/>
</dbReference>
<feature type="transmembrane region" description="Helical" evidence="14">
    <location>
        <begin position="107"/>
        <end position="130"/>
    </location>
</feature>
<dbReference type="Pfam" id="PF02163">
    <property type="entry name" value="Peptidase_M50"/>
    <property type="match status" value="2"/>
</dbReference>
<dbReference type="InterPro" id="IPR016483">
    <property type="entry name" value="UCP006404_Pept_M50_CBS"/>
</dbReference>
<keyword evidence="6 14" id="KW-0479">Metal-binding</keyword>
<keyword evidence="3 14" id="KW-1003">Cell membrane</keyword>
<reference evidence="18" key="1">
    <citation type="journal article" date="2019" name="Int. J. Syst. Evol. Microbiol.">
        <title>The Global Catalogue of Microorganisms (GCM) 10K type strain sequencing project: providing services to taxonomists for standard genome sequencing and annotation.</title>
        <authorList>
            <consortium name="The Broad Institute Genomics Platform"/>
            <consortium name="The Broad Institute Genome Sequencing Center for Infectious Disease"/>
            <person name="Wu L."/>
            <person name="Ma J."/>
        </authorList>
    </citation>
    <scope>NUCLEOTIDE SEQUENCE [LARGE SCALE GENOMIC DNA]</scope>
    <source>
        <strain evidence="18">TBRC 4489</strain>
    </source>
</reference>
<sequence length="413" mass="42069">MKPSLRLGRVAGIPLGVHWSGLLIVAVVVALLGASVLPSAVPGLPGESYWGVAAVTAPVFFASLLAHELAHALVARRRGIGVKSVTLWMLGGVTELEEEARTPGTELAISAAGPLTSLGIGAVLFGAVLVVDGPALPWAALAWLSLVNVMLGVFNLLPGAPLDGGRVLHALLWWRHRDRARADRGAARAGEGLGMVLVAAGIAQIFLISPFGGLWTVLIGWFLTGAARGEAVTRTARQGLRGLRMGDIMVPGPDLAPAWADLEGFTASVALRSRQSVFPVVDFSGAPTGSVSLDAIAALAPERRAGTRVDRLARPFPPERVLAPGDPAERILECAAPPGEPVALVAEAGRVVGMVTAADLARILGQALLRSRPGEEDAAGRSAGDGSGAGAPGEADEEGADGGTSGEGRAGGA</sequence>
<keyword evidence="7" id="KW-0677">Repeat</keyword>
<dbReference type="GO" id="GO:0006508">
    <property type="term" value="P:proteolysis"/>
    <property type="evidence" value="ECO:0007669"/>
    <property type="project" value="UniProtKB-KW"/>
</dbReference>
<name>A0ABV8I8L1_9ACTN</name>
<evidence type="ECO:0000256" key="7">
    <source>
        <dbReference type="ARBA" id="ARBA00022737"/>
    </source>
</evidence>
<keyword evidence="8 14" id="KW-0378">Hydrolase</keyword>
<dbReference type="InterPro" id="IPR008915">
    <property type="entry name" value="Peptidase_M50"/>
</dbReference>
<dbReference type="PIRSF" id="PIRSF006404">
    <property type="entry name" value="UCP006404_Pept_M50_CBS"/>
    <property type="match status" value="1"/>
</dbReference>
<evidence type="ECO:0000256" key="3">
    <source>
        <dbReference type="ARBA" id="ARBA00022475"/>
    </source>
</evidence>
<evidence type="ECO:0000256" key="14">
    <source>
        <dbReference type="PIRNR" id="PIRNR006404"/>
    </source>
</evidence>
<feature type="transmembrane region" description="Helical" evidence="14">
    <location>
        <begin position="136"/>
        <end position="157"/>
    </location>
</feature>
<evidence type="ECO:0000256" key="1">
    <source>
        <dbReference type="ARBA" id="ARBA00004651"/>
    </source>
</evidence>
<keyword evidence="11 14" id="KW-0482">Metalloprotease</keyword>
<dbReference type="Proteomes" id="UP001595850">
    <property type="component" value="Unassembled WGS sequence"/>
</dbReference>
<evidence type="ECO:0000313" key="17">
    <source>
        <dbReference type="EMBL" id="MFC4059244.1"/>
    </source>
</evidence>
<evidence type="ECO:0000256" key="4">
    <source>
        <dbReference type="ARBA" id="ARBA00022670"/>
    </source>
</evidence>
<gene>
    <name evidence="17" type="ORF">ACFOWE_13130</name>
</gene>
<comment type="cofactor">
    <cofactor evidence="14">
        <name>Zn(2+)</name>
        <dbReference type="ChEBI" id="CHEBI:29105"/>
    </cofactor>
    <text evidence="14">Binds 1 zinc ion per subunit.</text>
</comment>
<keyword evidence="4 14" id="KW-0645">Protease</keyword>
<evidence type="ECO:0000256" key="9">
    <source>
        <dbReference type="ARBA" id="ARBA00022833"/>
    </source>
</evidence>
<feature type="domain" description="Peptidase M50" evidence="16">
    <location>
        <begin position="59"/>
        <end position="131"/>
    </location>
</feature>
<evidence type="ECO:0000256" key="5">
    <source>
        <dbReference type="ARBA" id="ARBA00022692"/>
    </source>
</evidence>
<keyword evidence="12" id="KW-0129">CBS domain</keyword>
<feature type="transmembrane region" description="Helical" evidence="14">
    <location>
        <begin position="49"/>
        <end position="70"/>
    </location>
</feature>
<evidence type="ECO:0000259" key="16">
    <source>
        <dbReference type="Pfam" id="PF02163"/>
    </source>
</evidence>
<keyword evidence="10 14" id="KW-1133">Transmembrane helix</keyword>
<dbReference type="InterPro" id="IPR046342">
    <property type="entry name" value="CBS_dom_sf"/>
</dbReference>